<accession>A0A0F9KR34</accession>
<comment type="caution">
    <text evidence="1">The sequence shown here is derived from an EMBL/GenBank/DDBJ whole genome shotgun (WGS) entry which is preliminary data.</text>
</comment>
<proteinExistence type="predicted"/>
<reference evidence="1" key="1">
    <citation type="journal article" date="2015" name="Nature">
        <title>Complex archaea that bridge the gap between prokaryotes and eukaryotes.</title>
        <authorList>
            <person name="Spang A."/>
            <person name="Saw J.H."/>
            <person name="Jorgensen S.L."/>
            <person name="Zaremba-Niedzwiedzka K."/>
            <person name="Martijn J."/>
            <person name="Lind A.E."/>
            <person name="van Eijk R."/>
            <person name="Schleper C."/>
            <person name="Guy L."/>
            <person name="Ettema T.J."/>
        </authorList>
    </citation>
    <scope>NUCLEOTIDE SEQUENCE</scope>
</reference>
<gene>
    <name evidence="1" type="ORF">LCGC14_1372120</name>
</gene>
<sequence length="65" mass="7187">MIGIWMIGLQIVTPYGVICGGLNFTPQLWSLGYCRDTSSSGSVSYRFLVFFFACSPLPTISEMLL</sequence>
<protein>
    <submittedName>
        <fullName evidence="1">Uncharacterized protein</fullName>
    </submittedName>
</protein>
<organism evidence="1">
    <name type="scientific">marine sediment metagenome</name>
    <dbReference type="NCBI Taxonomy" id="412755"/>
    <lineage>
        <taxon>unclassified sequences</taxon>
        <taxon>metagenomes</taxon>
        <taxon>ecological metagenomes</taxon>
    </lineage>
</organism>
<name>A0A0F9KR34_9ZZZZ</name>
<dbReference type="AlphaFoldDB" id="A0A0F9KR34"/>
<evidence type="ECO:0000313" key="1">
    <source>
        <dbReference type="EMBL" id="KKM77236.1"/>
    </source>
</evidence>
<dbReference type="EMBL" id="LAZR01008674">
    <property type="protein sequence ID" value="KKM77236.1"/>
    <property type="molecule type" value="Genomic_DNA"/>
</dbReference>